<name>A0A5B2VN95_9HYPH</name>
<gene>
    <name evidence="1" type="ORF">F0L46_04820</name>
</gene>
<organism evidence="1 2">
    <name type="scientific">Salinarimonas soli</name>
    <dbReference type="NCBI Taxonomy" id="1638099"/>
    <lineage>
        <taxon>Bacteria</taxon>
        <taxon>Pseudomonadati</taxon>
        <taxon>Pseudomonadota</taxon>
        <taxon>Alphaproteobacteria</taxon>
        <taxon>Hyphomicrobiales</taxon>
        <taxon>Salinarimonadaceae</taxon>
        <taxon>Salinarimonas</taxon>
    </lineage>
</organism>
<comment type="caution">
    <text evidence="1">The sequence shown here is derived from an EMBL/GenBank/DDBJ whole genome shotgun (WGS) entry which is preliminary data.</text>
</comment>
<evidence type="ECO:0000313" key="1">
    <source>
        <dbReference type="EMBL" id="KAA2241123.1"/>
    </source>
</evidence>
<evidence type="ECO:0000313" key="2">
    <source>
        <dbReference type="Proteomes" id="UP000323142"/>
    </source>
</evidence>
<dbReference type="AlphaFoldDB" id="A0A5B2VN95"/>
<dbReference type="Pfam" id="PF14234">
    <property type="entry name" value="DUF4336"/>
    <property type="match status" value="1"/>
</dbReference>
<reference evidence="1 2" key="1">
    <citation type="submission" date="2019-09" db="EMBL/GenBank/DDBJ databases">
        <title>Salinarimonas rosea gen. nov., sp. nov., a new member of the a-2 subgroup of the Proteobacteria.</title>
        <authorList>
            <person name="Liu J."/>
        </authorList>
    </citation>
    <scope>NUCLEOTIDE SEQUENCE [LARGE SCALE GENOMIC DNA]</scope>
    <source>
        <strain evidence="1 2">BN140002</strain>
    </source>
</reference>
<dbReference type="RefSeq" id="WP_149815904.1">
    <property type="nucleotide sequence ID" value="NZ_VUOA01000009.1"/>
</dbReference>
<dbReference type="EMBL" id="VUOA01000009">
    <property type="protein sequence ID" value="KAA2241123.1"/>
    <property type="molecule type" value="Genomic_DNA"/>
</dbReference>
<accession>A0A5B2VN95</accession>
<dbReference type="SUPFAM" id="SSF56281">
    <property type="entry name" value="Metallo-hydrolase/oxidoreductase"/>
    <property type="match status" value="1"/>
</dbReference>
<dbReference type="InterPro" id="IPR025638">
    <property type="entry name" value="DUF4336"/>
</dbReference>
<proteinExistence type="predicted"/>
<reference evidence="1 2" key="2">
    <citation type="submission" date="2019-09" db="EMBL/GenBank/DDBJ databases">
        <authorList>
            <person name="Jin C."/>
        </authorList>
    </citation>
    <scope>NUCLEOTIDE SEQUENCE [LARGE SCALE GENOMIC DNA]</scope>
    <source>
        <strain evidence="1 2">BN140002</strain>
    </source>
</reference>
<dbReference type="PANTHER" id="PTHR33835">
    <property type="entry name" value="YALI0C07656P"/>
    <property type="match status" value="1"/>
</dbReference>
<dbReference type="Proteomes" id="UP000323142">
    <property type="component" value="Unassembled WGS sequence"/>
</dbReference>
<sequence length="227" mass="25897">MLTFADNIWLADGPVVDVAGFRYPTRMAVIRLMDGGLFIWSPVALSERLREAVDALGEVRHLIAPNAHHHLFLADWQRAYPTAKLYAPPGLPRRRKDLRFDIDLGDAPDAAWAGDLDQVHVPNLIATEVVFFHRASRTVLFTDLIQHFKPGWFIGWRALVARLDLMAAPEPEVPRKFRLAFVDRPAARDSLRRILAWPAEKVVMAHADPVERDGRAFISRVFRWLLI</sequence>
<keyword evidence="2" id="KW-1185">Reference proteome</keyword>
<protein>
    <submittedName>
        <fullName evidence="1">DUF4336 domain-containing protein</fullName>
    </submittedName>
</protein>
<dbReference type="PANTHER" id="PTHR33835:SF1">
    <property type="entry name" value="METALLO-BETA-LACTAMASE DOMAIN-CONTAINING PROTEIN"/>
    <property type="match status" value="1"/>
</dbReference>
<dbReference type="OrthoDB" id="450111at2"/>
<dbReference type="InterPro" id="IPR036866">
    <property type="entry name" value="RibonucZ/Hydroxyglut_hydro"/>
</dbReference>